<gene>
    <name evidence="1" type="ORF">BDQ12DRAFT_157273</name>
</gene>
<proteinExistence type="predicted"/>
<keyword evidence="2" id="KW-1185">Reference proteome</keyword>
<dbReference type="Proteomes" id="UP000308652">
    <property type="component" value="Unassembled WGS sequence"/>
</dbReference>
<evidence type="ECO:0000313" key="1">
    <source>
        <dbReference type="EMBL" id="TFK37371.1"/>
    </source>
</evidence>
<protein>
    <submittedName>
        <fullName evidence="1">Uncharacterized protein</fullName>
    </submittedName>
</protein>
<accession>A0A5C3M8A0</accession>
<reference evidence="1 2" key="1">
    <citation type="journal article" date="2019" name="Nat. Ecol. Evol.">
        <title>Megaphylogeny resolves global patterns of mushroom evolution.</title>
        <authorList>
            <person name="Varga T."/>
            <person name="Krizsan K."/>
            <person name="Foldi C."/>
            <person name="Dima B."/>
            <person name="Sanchez-Garcia M."/>
            <person name="Sanchez-Ramirez S."/>
            <person name="Szollosi G.J."/>
            <person name="Szarkandi J.G."/>
            <person name="Papp V."/>
            <person name="Albert L."/>
            <person name="Andreopoulos W."/>
            <person name="Angelini C."/>
            <person name="Antonin V."/>
            <person name="Barry K.W."/>
            <person name="Bougher N.L."/>
            <person name="Buchanan P."/>
            <person name="Buyck B."/>
            <person name="Bense V."/>
            <person name="Catcheside P."/>
            <person name="Chovatia M."/>
            <person name="Cooper J."/>
            <person name="Damon W."/>
            <person name="Desjardin D."/>
            <person name="Finy P."/>
            <person name="Geml J."/>
            <person name="Haridas S."/>
            <person name="Hughes K."/>
            <person name="Justo A."/>
            <person name="Karasinski D."/>
            <person name="Kautmanova I."/>
            <person name="Kiss B."/>
            <person name="Kocsube S."/>
            <person name="Kotiranta H."/>
            <person name="LaButti K.M."/>
            <person name="Lechner B.E."/>
            <person name="Liimatainen K."/>
            <person name="Lipzen A."/>
            <person name="Lukacs Z."/>
            <person name="Mihaltcheva S."/>
            <person name="Morgado L.N."/>
            <person name="Niskanen T."/>
            <person name="Noordeloos M.E."/>
            <person name="Ohm R.A."/>
            <person name="Ortiz-Santana B."/>
            <person name="Ovrebo C."/>
            <person name="Racz N."/>
            <person name="Riley R."/>
            <person name="Savchenko A."/>
            <person name="Shiryaev A."/>
            <person name="Soop K."/>
            <person name="Spirin V."/>
            <person name="Szebenyi C."/>
            <person name="Tomsovsky M."/>
            <person name="Tulloss R.E."/>
            <person name="Uehling J."/>
            <person name="Grigoriev I.V."/>
            <person name="Vagvolgyi C."/>
            <person name="Papp T."/>
            <person name="Martin F.M."/>
            <person name="Miettinen O."/>
            <person name="Hibbett D.S."/>
            <person name="Nagy L.G."/>
        </authorList>
    </citation>
    <scope>NUCLEOTIDE SEQUENCE [LARGE SCALE GENOMIC DNA]</scope>
    <source>
        <strain evidence="1 2">CBS 166.37</strain>
    </source>
</reference>
<sequence>MNIMKSRGISINSGLLLTRHRIGVGGLVLMALTIFGARCSSNCPHHPRPIRFASDIIDGYHWFPPCTFAQFITQSYLRRLFSLFSKLKLRSEIL</sequence>
<name>A0A5C3M8A0_9AGAR</name>
<organism evidence="1 2">
    <name type="scientific">Crucibulum laeve</name>
    <dbReference type="NCBI Taxonomy" id="68775"/>
    <lineage>
        <taxon>Eukaryota</taxon>
        <taxon>Fungi</taxon>
        <taxon>Dikarya</taxon>
        <taxon>Basidiomycota</taxon>
        <taxon>Agaricomycotina</taxon>
        <taxon>Agaricomycetes</taxon>
        <taxon>Agaricomycetidae</taxon>
        <taxon>Agaricales</taxon>
        <taxon>Agaricineae</taxon>
        <taxon>Nidulariaceae</taxon>
        <taxon>Crucibulum</taxon>
    </lineage>
</organism>
<dbReference type="EMBL" id="ML213608">
    <property type="protein sequence ID" value="TFK37371.1"/>
    <property type="molecule type" value="Genomic_DNA"/>
</dbReference>
<evidence type="ECO:0000313" key="2">
    <source>
        <dbReference type="Proteomes" id="UP000308652"/>
    </source>
</evidence>
<dbReference type="AlphaFoldDB" id="A0A5C3M8A0"/>